<dbReference type="Pfam" id="PF13855">
    <property type="entry name" value="LRR_8"/>
    <property type="match status" value="1"/>
</dbReference>
<reference evidence="7" key="1">
    <citation type="submission" date="2012-12" db="EMBL/GenBank/DDBJ databases">
        <authorList>
            <person name="Hellsten U."/>
            <person name="Grimwood J."/>
            <person name="Chapman J.A."/>
            <person name="Shapiro H."/>
            <person name="Aerts A."/>
            <person name="Otillar R.P."/>
            <person name="Terry A.Y."/>
            <person name="Boore J.L."/>
            <person name="Simakov O."/>
            <person name="Marletaz F."/>
            <person name="Cho S.-J."/>
            <person name="Edsinger-Gonzales E."/>
            <person name="Havlak P."/>
            <person name="Kuo D.-H."/>
            <person name="Larsson T."/>
            <person name="Lv J."/>
            <person name="Arendt D."/>
            <person name="Savage R."/>
            <person name="Osoegawa K."/>
            <person name="de Jong P."/>
            <person name="Lindberg D.R."/>
            <person name="Seaver E.C."/>
            <person name="Weisblat D.A."/>
            <person name="Putnam N.H."/>
            <person name="Grigoriev I.V."/>
            <person name="Rokhsar D.S."/>
        </authorList>
    </citation>
    <scope>NUCLEOTIDE SEQUENCE</scope>
    <source>
        <strain evidence="7">I ESC-2004</strain>
    </source>
</reference>
<dbReference type="PANTHER" id="PTHR15454:SF56">
    <property type="entry name" value="PROTEIN PHOSPHATASE 1 REGULATORY SUBUNIT 7-RELATED"/>
    <property type="match status" value="1"/>
</dbReference>
<dbReference type="InterPro" id="IPR001611">
    <property type="entry name" value="Leu-rich_rpt"/>
</dbReference>
<dbReference type="AlphaFoldDB" id="R7TGC3"/>
<dbReference type="EMBL" id="AMQN01003055">
    <property type="status" value="NOT_ANNOTATED_CDS"/>
    <property type="molecule type" value="Genomic_DNA"/>
</dbReference>
<dbReference type="EMBL" id="KB310836">
    <property type="protein sequence ID" value="ELT90616.1"/>
    <property type="molecule type" value="Genomic_DNA"/>
</dbReference>
<proteinExistence type="predicted"/>
<evidence type="ECO:0000313" key="7">
    <source>
        <dbReference type="Proteomes" id="UP000014760"/>
    </source>
</evidence>
<dbReference type="SUPFAM" id="SSF52047">
    <property type="entry name" value="RNI-like"/>
    <property type="match status" value="1"/>
</dbReference>
<keyword evidence="7" id="KW-1185">Reference proteome</keyword>
<evidence type="ECO:0000313" key="6">
    <source>
        <dbReference type="EnsemblMetazoa" id="CapteP192003"/>
    </source>
</evidence>
<dbReference type="PROSITE" id="PS51450">
    <property type="entry name" value="LRR"/>
    <property type="match status" value="1"/>
</dbReference>
<reference evidence="6" key="3">
    <citation type="submission" date="2015-06" db="UniProtKB">
        <authorList>
            <consortium name="EnsemblMetazoa"/>
        </authorList>
    </citation>
    <scope>IDENTIFICATION</scope>
</reference>
<dbReference type="HOGENOM" id="CLU_765597_0_0_1"/>
<evidence type="ECO:0000256" key="2">
    <source>
        <dbReference type="ARBA" id="ARBA00022737"/>
    </source>
</evidence>
<keyword evidence="4" id="KW-0812">Transmembrane</keyword>
<feature type="compositionally biased region" description="Basic residues" evidence="3">
    <location>
        <begin position="32"/>
        <end position="46"/>
    </location>
</feature>
<feature type="region of interest" description="Disordered" evidence="3">
    <location>
        <begin position="28"/>
        <end position="49"/>
    </location>
</feature>
<dbReference type="OrthoDB" id="72369at2759"/>
<protein>
    <submittedName>
        <fullName evidence="5 6">Uncharacterized protein</fullName>
    </submittedName>
</protein>
<dbReference type="PANTHER" id="PTHR15454">
    <property type="entry name" value="NISCHARIN RELATED"/>
    <property type="match status" value="1"/>
</dbReference>
<evidence type="ECO:0000256" key="4">
    <source>
        <dbReference type="SAM" id="Phobius"/>
    </source>
</evidence>
<evidence type="ECO:0000256" key="1">
    <source>
        <dbReference type="ARBA" id="ARBA00022614"/>
    </source>
</evidence>
<dbReference type="GO" id="GO:0005737">
    <property type="term" value="C:cytoplasm"/>
    <property type="evidence" value="ECO:0007669"/>
    <property type="project" value="TreeGrafter"/>
</dbReference>
<sequence>MFLGYSVKRQMSPRLTVLHSGHQCKVPSFRKEHNRHSSKYSPKHKRLGDSLHFNRNRRGTLTCVDLSRNQIDVIHTKAFLKLVNLTELNLSHNKLTDINYLSNLHLVSLDLSYNKINPQKKKVLTSIKHLVIRGNNIADLSDLKSISQSFEKVHVSGYNIGIRSASDIYSVISSLPGILTLENCNLTTQSDDFETQPVKSPKSIPVYVYPAADECNDIAFNWFEFHVQRYAVGSHPIATGVVTAAISFILTLHKRIGLHGLLGGRGDNHPDLRVLKIHWSASQILKSTVQVGNNQRAGCLSYAESSYMMVIVIVASCVGVVIVVGICIGCYVKFRKRKYQRCRYDTPSRPQYEIPMNLLDPI</sequence>
<keyword evidence="1" id="KW-0433">Leucine-rich repeat</keyword>
<organism evidence="5">
    <name type="scientific">Capitella teleta</name>
    <name type="common">Polychaete worm</name>
    <dbReference type="NCBI Taxonomy" id="283909"/>
    <lineage>
        <taxon>Eukaryota</taxon>
        <taxon>Metazoa</taxon>
        <taxon>Spiralia</taxon>
        <taxon>Lophotrochozoa</taxon>
        <taxon>Annelida</taxon>
        <taxon>Polychaeta</taxon>
        <taxon>Sedentaria</taxon>
        <taxon>Scolecida</taxon>
        <taxon>Capitellidae</taxon>
        <taxon>Capitella</taxon>
    </lineage>
</organism>
<accession>R7TGC3</accession>
<dbReference type="EnsemblMetazoa" id="CapteT192003">
    <property type="protein sequence ID" value="CapteP192003"/>
    <property type="gene ID" value="CapteG192003"/>
</dbReference>
<dbReference type="InterPro" id="IPR032675">
    <property type="entry name" value="LRR_dom_sf"/>
</dbReference>
<evidence type="ECO:0000313" key="5">
    <source>
        <dbReference type="EMBL" id="ELT90616.1"/>
    </source>
</evidence>
<dbReference type="Proteomes" id="UP000014760">
    <property type="component" value="Unassembled WGS sequence"/>
</dbReference>
<dbReference type="Gene3D" id="3.80.10.10">
    <property type="entry name" value="Ribonuclease Inhibitor"/>
    <property type="match status" value="1"/>
</dbReference>
<name>R7TGC3_CAPTE</name>
<feature type="transmembrane region" description="Helical" evidence="4">
    <location>
        <begin position="307"/>
        <end position="332"/>
    </location>
</feature>
<keyword evidence="2" id="KW-0677">Repeat</keyword>
<gene>
    <name evidence="5" type="ORF">CAPTEDRAFT_192003</name>
</gene>
<keyword evidence="4" id="KW-1133">Transmembrane helix</keyword>
<keyword evidence="4" id="KW-0472">Membrane</keyword>
<evidence type="ECO:0000256" key="3">
    <source>
        <dbReference type="SAM" id="MobiDB-lite"/>
    </source>
</evidence>
<reference evidence="5 7" key="2">
    <citation type="journal article" date="2013" name="Nature">
        <title>Insights into bilaterian evolution from three spiralian genomes.</title>
        <authorList>
            <person name="Simakov O."/>
            <person name="Marletaz F."/>
            <person name="Cho S.J."/>
            <person name="Edsinger-Gonzales E."/>
            <person name="Havlak P."/>
            <person name="Hellsten U."/>
            <person name="Kuo D.H."/>
            <person name="Larsson T."/>
            <person name="Lv J."/>
            <person name="Arendt D."/>
            <person name="Savage R."/>
            <person name="Osoegawa K."/>
            <person name="de Jong P."/>
            <person name="Grimwood J."/>
            <person name="Chapman J.A."/>
            <person name="Shapiro H."/>
            <person name="Aerts A."/>
            <person name="Otillar R.P."/>
            <person name="Terry A.Y."/>
            <person name="Boore J.L."/>
            <person name="Grigoriev I.V."/>
            <person name="Lindberg D.R."/>
            <person name="Seaver E.C."/>
            <person name="Weisblat D.A."/>
            <person name="Putnam N.H."/>
            <person name="Rokhsar D.S."/>
        </authorList>
    </citation>
    <scope>NUCLEOTIDE SEQUENCE</scope>
    <source>
        <strain evidence="5 7">I ESC-2004</strain>
    </source>
</reference>